<organism evidence="2 3">
    <name type="scientific">Tsukamurella paurometabola</name>
    <name type="common">Corynebacterium paurometabolum</name>
    <dbReference type="NCBI Taxonomy" id="2061"/>
    <lineage>
        <taxon>Bacteria</taxon>
        <taxon>Bacillati</taxon>
        <taxon>Actinomycetota</taxon>
        <taxon>Actinomycetes</taxon>
        <taxon>Mycobacteriales</taxon>
        <taxon>Tsukamurellaceae</taxon>
        <taxon>Tsukamurella</taxon>
    </lineage>
</organism>
<proteinExistence type="predicted"/>
<keyword evidence="3" id="KW-1185">Reference proteome</keyword>
<comment type="caution">
    <text evidence="2">The sequence shown here is derived from an EMBL/GenBank/DDBJ whole genome shotgun (WGS) entry which is preliminary data.</text>
</comment>
<dbReference type="RefSeq" id="WP_212554316.1">
    <property type="nucleotide sequence ID" value="NZ_JAGXOE010000041.1"/>
</dbReference>
<dbReference type="EMBL" id="JAGXOE010000041">
    <property type="protein sequence ID" value="MBS4102748.1"/>
    <property type="molecule type" value="Genomic_DNA"/>
</dbReference>
<evidence type="ECO:0000313" key="3">
    <source>
        <dbReference type="Proteomes" id="UP000676853"/>
    </source>
</evidence>
<protein>
    <recommendedName>
        <fullName evidence="4">Helix-turn-helix DNA binding domain protein</fullName>
    </recommendedName>
</protein>
<evidence type="ECO:0000313" key="2">
    <source>
        <dbReference type="EMBL" id="MBS4102748.1"/>
    </source>
</evidence>
<gene>
    <name evidence="2" type="ORF">KFZ73_16065</name>
</gene>
<evidence type="ECO:0000256" key="1">
    <source>
        <dbReference type="SAM" id="MobiDB-lite"/>
    </source>
</evidence>
<evidence type="ECO:0008006" key="4">
    <source>
        <dbReference type="Google" id="ProtNLM"/>
    </source>
</evidence>
<name>A0ABS5NET5_TSUPA</name>
<sequence length="237" mass="25617">MRIRSIKPDFWRSDDIAALAIPDRLLFIGLWSYVDDNGVGRDRPVHITADLFAEDLSRDSRETLARITDGLANLERAGLIERYQVDGEAYLHVRTWKLHQRVDRPGRSRYPLPGAPNLEFLATPSRESREGVAPGGGEEGSRGAGDEGGGEEGSADAAPTPTPCTRHPNGNPTDEPCHGCRRVRVAAEAAAEAETKAREAAKVEAAARRASCALCDDNGLVETPDGKALRCKHEAAS</sequence>
<reference evidence="2 3" key="1">
    <citation type="submission" date="2021-04" db="EMBL/GenBank/DDBJ databases">
        <title>Whole genome sequence analysis of a thiophenic sulfur metabolizing bacteria.</title>
        <authorList>
            <person name="Akhtar N."/>
            <person name="Akram J."/>
            <person name="Aslam A."/>
        </authorList>
    </citation>
    <scope>NUCLEOTIDE SEQUENCE [LARGE SCALE GENOMIC DNA]</scope>
    <source>
        <strain evidence="2 3">3OW</strain>
    </source>
</reference>
<accession>A0ABS5NET5</accession>
<feature type="region of interest" description="Disordered" evidence="1">
    <location>
        <begin position="104"/>
        <end position="178"/>
    </location>
</feature>
<dbReference type="Proteomes" id="UP000676853">
    <property type="component" value="Unassembled WGS sequence"/>
</dbReference>